<dbReference type="Proteomes" id="UP001165160">
    <property type="component" value="Unassembled WGS sequence"/>
</dbReference>
<dbReference type="SUPFAM" id="SSF49562">
    <property type="entry name" value="C2 domain (Calcium/lipid-binding domain, CaLB)"/>
    <property type="match status" value="1"/>
</dbReference>
<dbReference type="AlphaFoldDB" id="A0A9W7KWS4"/>
<dbReference type="PANTHER" id="PTHR47800">
    <property type="entry name" value="C2 DOMAIN-CONTAINING PROTEIN"/>
    <property type="match status" value="1"/>
</dbReference>
<dbReference type="GO" id="GO:0010628">
    <property type="term" value="P:positive regulation of gene expression"/>
    <property type="evidence" value="ECO:0007669"/>
    <property type="project" value="TreeGrafter"/>
</dbReference>
<dbReference type="EMBL" id="BRXX01000488">
    <property type="protein sequence ID" value="GMI14076.1"/>
    <property type="molecule type" value="Genomic_DNA"/>
</dbReference>
<dbReference type="Pfam" id="PF00168">
    <property type="entry name" value="C2"/>
    <property type="match status" value="1"/>
</dbReference>
<dbReference type="InterPro" id="IPR006614">
    <property type="entry name" value="Peroxin/Ferlin"/>
</dbReference>
<proteinExistence type="predicted"/>
<dbReference type="InterPro" id="IPR035892">
    <property type="entry name" value="C2_domain_sf"/>
</dbReference>
<dbReference type="InterPro" id="IPR000008">
    <property type="entry name" value="C2_dom"/>
</dbReference>
<name>A0A9W7KWS4_9STRA</name>
<comment type="caution">
    <text evidence="2">The sequence shown here is derived from an EMBL/GenBank/DDBJ whole genome shotgun (WGS) entry which is preliminary data.</text>
</comment>
<sequence length="288" mass="32097">MSTFAAAAGGDNVGIIVTLKKCADLPIADLRAGSFIPDVGPLSLVKDAVSLLPGGGESSSDPYVKVKLVNTTDMSHGEEQQSPTVHKDVNPVWLPPCRFTLLVPSDKVEVQRLVLDVWDEDKMSKDDYLGTTKLDLKGLELEKGFAQTFTLDLLDVKTGDKVPSAKVFIGVQLQTAAEMASEQHETVYEYERWTPTGGWGKKYPGHLLPSDPGCWSDGSFEKWSMTMEEVELPIPEGMHSLEHWVTEGDWMFGTDFRQKTWMNKKSNISFVRRRAWVRKCETKTGVEK</sequence>
<evidence type="ECO:0000313" key="2">
    <source>
        <dbReference type="EMBL" id="GMI14076.1"/>
    </source>
</evidence>
<organism evidence="2 3">
    <name type="scientific">Triparma verrucosa</name>
    <dbReference type="NCBI Taxonomy" id="1606542"/>
    <lineage>
        <taxon>Eukaryota</taxon>
        <taxon>Sar</taxon>
        <taxon>Stramenopiles</taxon>
        <taxon>Ochrophyta</taxon>
        <taxon>Bolidophyceae</taxon>
        <taxon>Parmales</taxon>
        <taxon>Triparmaceae</taxon>
        <taxon>Triparma</taxon>
    </lineage>
</organism>
<dbReference type="Gene3D" id="2.60.40.150">
    <property type="entry name" value="C2 domain"/>
    <property type="match status" value="1"/>
</dbReference>
<dbReference type="CDD" id="cd00030">
    <property type="entry name" value="C2"/>
    <property type="match status" value="1"/>
</dbReference>
<dbReference type="GO" id="GO:0016020">
    <property type="term" value="C:membrane"/>
    <property type="evidence" value="ECO:0007669"/>
    <property type="project" value="InterPro"/>
</dbReference>
<dbReference type="PANTHER" id="PTHR47800:SF5">
    <property type="entry name" value="FER-1-LIKE PROTEIN 6"/>
    <property type="match status" value="1"/>
</dbReference>
<evidence type="ECO:0000259" key="1">
    <source>
        <dbReference type="PROSITE" id="PS50004"/>
    </source>
</evidence>
<dbReference type="SMART" id="SM00239">
    <property type="entry name" value="C2"/>
    <property type="match status" value="1"/>
</dbReference>
<evidence type="ECO:0000313" key="3">
    <source>
        <dbReference type="Proteomes" id="UP001165160"/>
    </source>
</evidence>
<gene>
    <name evidence="2" type="ORF">TrVE_jg2954</name>
</gene>
<reference evidence="3" key="1">
    <citation type="journal article" date="2023" name="Commun. Biol.">
        <title>Genome analysis of Parmales, the sister group of diatoms, reveals the evolutionary specialization of diatoms from phago-mixotrophs to photoautotrophs.</title>
        <authorList>
            <person name="Ban H."/>
            <person name="Sato S."/>
            <person name="Yoshikawa S."/>
            <person name="Yamada K."/>
            <person name="Nakamura Y."/>
            <person name="Ichinomiya M."/>
            <person name="Sato N."/>
            <person name="Blanc-Mathieu R."/>
            <person name="Endo H."/>
            <person name="Kuwata A."/>
            <person name="Ogata H."/>
        </authorList>
    </citation>
    <scope>NUCLEOTIDE SEQUENCE [LARGE SCALE GENOMIC DNA]</scope>
    <source>
        <strain evidence="3">NIES 3699</strain>
    </source>
</reference>
<keyword evidence="3" id="KW-1185">Reference proteome</keyword>
<protein>
    <recommendedName>
        <fullName evidence="1">C2 domain-containing protein</fullName>
    </recommendedName>
</protein>
<accession>A0A9W7KWS4</accession>
<dbReference type="SMART" id="SM00694">
    <property type="entry name" value="DysFC"/>
    <property type="match status" value="1"/>
</dbReference>
<dbReference type="PROSITE" id="PS50004">
    <property type="entry name" value="C2"/>
    <property type="match status" value="1"/>
</dbReference>
<feature type="domain" description="C2" evidence="1">
    <location>
        <begin position="21"/>
        <end position="149"/>
    </location>
</feature>